<dbReference type="InterPro" id="IPR001692">
    <property type="entry name" value="Histidinol_DH_CS"/>
</dbReference>
<evidence type="ECO:0000256" key="9">
    <source>
        <dbReference type="RuleBase" id="RU004175"/>
    </source>
</evidence>
<dbReference type="PANTHER" id="PTHR21256:SF14">
    <property type="entry name" value="HISTIDINOL DEHYDROGENASE"/>
    <property type="match status" value="1"/>
</dbReference>
<dbReference type="GO" id="GO:0051287">
    <property type="term" value="F:NAD binding"/>
    <property type="evidence" value="ECO:0007669"/>
    <property type="project" value="InterPro"/>
</dbReference>
<feature type="binding site" evidence="6">
    <location>
        <position position="205"/>
    </location>
    <ligand>
        <name>NAD(+)</name>
        <dbReference type="ChEBI" id="CHEBI:57540"/>
    </ligand>
</feature>
<comment type="similarity">
    <text evidence="4 9">Belongs to the histidinol dehydrogenase family.</text>
</comment>
<accession>A0A4Q7VU54</accession>
<feature type="active site" description="Proton acceptor" evidence="5">
    <location>
        <position position="318"/>
    </location>
</feature>
<feature type="binding site" evidence="7">
    <location>
        <position position="228"/>
    </location>
    <ligand>
        <name>substrate</name>
    </ligand>
</feature>
<dbReference type="PANTHER" id="PTHR21256">
    <property type="entry name" value="HISTIDINOL DEHYDROGENASE HDH"/>
    <property type="match status" value="1"/>
</dbReference>
<evidence type="ECO:0000256" key="4">
    <source>
        <dbReference type="PIRNR" id="PIRNR000099"/>
    </source>
</evidence>
<feature type="active site" description="Proton acceptor" evidence="5">
    <location>
        <position position="319"/>
    </location>
</feature>
<dbReference type="PROSITE" id="PS00611">
    <property type="entry name" value="HISOL_DEHYDROGENASE"/>
    <property type="match status" value="1"/>
</dbReference>
<dbReference type="GO" id="GO:0046872">
    <property type="term" value="F:metal ion binding"/>
    <property type="evidence" value="ECO:0007669"/>
    <property type="project" value="UniProtKB-KW"/>
</dbReference>
<evidence type="ECO:0000256" key="2">
    <source>
        <dbReference type="ARBA" id="ARBA00022833"/>
    </source>
</evidence>
<evidence type="ECO:0000256" key="5">
    <source>
        <dbReference type="PIRSR" id="PIRSR000099-1"/>
    </source>
</evidence>
<dbReference type="Proteomes" id="UP000293398">
    <property type="component" value="Unassembled WGS sequence"/>
</dbReference>
<dbReference type="Gene3D" id="1.20.5.1300">
    <property type="match status" value="1"/>
</dbReference>
<keyword evidence="2 8" id="KW-0862">Zinc</keyword>
<comment type="cofactor">
    <cofactor evidence="8">
        <name>Zn(2+)</name>
        <dbReference type="ChEBI" id="CHEBI:29105"/>
    </cofactor>
    <text evidence="8">Binds 1 zinc ion per subunit.</text>
</comment>
<feature type="binding site" evidence="7">
    <location>
        <position position="250"/>
    </location>
    <ligand>
        <name>substrate</name>
    </ligand>
</feature>
<keyword evidence="3 4" id="KW-0560">Oxidoreductase</keyword>
<dbReference type="OrthoDB" id="9805269at2"/>
<dbReference type="Pfam" id="PF00815">
    <property type="entry name" value="Histidinol_dh"/>
    <property type="match status" value="1"/>
</dbReference>
<dbReference type="GO" id="GO:0005829">
    <property type="term" value="C:cytosol"/>
    <property type="evidence" value="ECO:0007669"/>
    <property type="project" value="TreeGrafter"/>
</dbReference>
<evidence type="ECO:0000256" key="8">
    <source>
        <dbReference type="PIRSR" id="PIRSR000099-4"/>
    </source>
</evidence>
<dbReference type="InterPro" id="IPR012131">
    <property type="entry name" value="Hstdl_DH"/>
</dbReference>
<comment type="caution">
    <text evidence="10">The sequence shown here is derived from an EMBL/GenBank/DDBJ whole genome shotgun (WGS) entry which is preliminary data.</text>
</comment>
<dbReference type="GO" id="GO:0000105">
    <property type="term" value="P:L-histidine biosynthetic process"/>
    <property type="evidence" value="ECO:0007669"/>
    <property type="project" value="InterPro"/>
</dbReference>
<dbReference type="InterPro" id="IPR016161">
    <property type="entry name" value="Ald_DH/histidinol_DH"/>
</dbReference>
<keyword evidence="6" id="KW-0520">NAD</keyword>
<dbReference type="SUPFAM" id="SSF53720">
    <property type="entry name" value="ALDH-like"/>
    <property type="match status" value="1"/>
</dbReference>
<dbReference type="AlphaFoldDB" id="A0A4Q7VU54"/>
<dbReference type="EMBL" id="SHKO01000001">
    <property type="protein sequence ID" value="RZT99857.1"/>
    <property type="molecule type" value="Genomic_DNA"/>
</dbReference>
<feature type="binding site" evidence="6">
    <location>
        <position position="182"/>
    </location>
    <ligand>
        <name>NAD(+)</name>
        <dbReference type="ChEBI" id="CHEBI:57540"/>
    </ligand>
</feature>
<name>A0A4Q7VU54_9BURK</name>
<reference evidence="10 11" key="1">
    <citation type="submission" date="2019-02" db="EMBL/GenBank/DDBJ databases">
        <title>Genomic Encyclopedia of Type Strains, Phase IV (KMG-IV): sequencing the most valuable type-strain genomes for metagenomic binning, comparative biology and taxonomic classification.</title>
        <authorList>
            <person name="Goeker M."/>
        </authorList>
    </citation>
    <scope>NUCLEOTIDE SEQUENCE [LARGE SCALE GENOMIC DNA]</scope>
    <source>
        <strain evidence="10 11">DSM 23814</strain>
    </source>
</reference>
<keyword evidence="1 8" id="KW-0479">Metal-binding</keyword>
<feature type="binding site" evidence="7">
    <location>
        <position position="407"/>
    </location>
    <ligand>
        <name>substrate</name>
    </ligand>
</feature>
<evidence type="ECO:0000256" key="1">
    <source>
        <dbReference type="ARBA" id="ARBA00022723"/>
    </source>
</evidence>
<dbReference type="PIRSF" id="PIRSF000099">
    <property type="entry name" value="Histidinol_dh"/>
    <property type="match status" value="1"/>
</dbReference>
<dbReference type="InterPro" id="IPR022695">
    <property type="entry name" value="Histidinol_DH_monofunct"/>
</dbReference>
<evidence type="ECO:0000256" key="7">
    <source>
        <dbReference type="PIRSR" id="PIRSR000099-3"/>
    </source>
</evidence>
<dbReference type="Gene3D" id="3.40.50.1980">
    <property type="entry name" value="Nitrogenase molybdenum iron protein domain"/>
    <property type="match status" value="2"/>
</dbReference>
<dbReference type="PRINTS" id="PR00083">
    <property type="entry name" value="HOLDHDRGNASE"/>
</dbReference>
<gene>
    <name evidence="10" type="ORF">EV681_1652</name>
</gene>
<feature type="binding site" evidence="8">
    <location>
        <position position="250"/>
    </location>
    <ligand>
        <name>Zn(2+)</name>
        <dbReference type="ChEBI" id="CHEBI:29105"/>
    </ligand>
</feature>
<feature type="binding site" evidence="7">
    <location>
        <position position="319"/>
    </location>
    <ligand>
        <name>substrate</name>
    </ligand>
</feature>
<dbReference type="RefSeq" id="WP_130303686.1">
    <property type="nucleotide sequence ID" value="NZ_SHKO01000001.1"/>
</dbReference>
<dbReference type="FunFam" id="3.40.50.1980:FF:000001">
    <property type="entry name" value="Histidinol dehydrogenase"/>
    <property type="match status" value="1"/>
</dbReference>
<feature type="binding site" evidence="7">
    <location>
        <position position="412"/>
    </location>
    <ligand>
        <name>substrate</name>
    </ligand>
</feature>
<keyword evidence="11" id="KW-1185">Reference proteome</keyword>
<sequence>MIHYLKRGRSAEVKTDDDAKVRATVEEIIRRIEKDGDEAVREYSRKFDNWDPADFRLSRDQITAARKQLSAREIEDIAFAQKQVRNFAQIQRDSMKDVEVETYPGVVLGHKHIPMNAVGCYIPGGKYPLLASAHMSVLTAKVAGVKRIVSTAPPYQGKPHPAIVTAMDMAGADEILVLGGVQAVVAMAVGTPSVAPVDMLVGPGNMFVAEAKRQLYGRVGIDLFAGPTETLVIADDSVDGQLCAVDLLGQAEHGPTSPAILLTTSEKLARDTMAEIERQLKILPTAAIAKKSWDDCGEVIVCDTDEEMLRVADELAFEHVQVMTHDPDYFLNNMTNYGALFLGPRTNVSFGDKVIGTNHTLPTNRNARYTGGLWVGKFLKTCTYQRVLTDAASVTMGEYCSRLCHMENFAGHGEQANIRVRRYGNRPDLPWYEPVKDQA</sequence>
<evidence type="ECO:0000313" key="11">
    <source>
        <dbReference type="Proteomes" id="UP000293398"/>
    </source>
</evidence>
<feature type="binding site" evidence="8">
    <location>
        <position position="412"/>
    </location>
    <ligand>
        <name>Zn(2+)</name>
        <dbReference type="ChEBI" id="CHEBI:29105"/>
    </ligand>
</feature>
<feature type="binding site" evidence="8">
    <location>
        <position position="352"/>
    </location>
    <ligand>
        <name>Zn(2+)</name>
        <dbReference type="ChEBI" id="CHEBI:29105"/>
    </ligand>
</feature>
<dbReference type="NCBIfam" id="TIGR00069">
    <property type="entry name" value="hisD"/>
    <property type="match status" value="1"/>
</dbReference>
<organism evidence="10 11">
    <name type="scientific">Advenella incenata</name>
    <dbReference type="NCBI Taxonomy" id="267800"/>
    <lineage>
        <taxon>Bacteria</taxon>
        <taxon>Pseudomonadati</taxon>
        <taxon>Pseudomonadota</taxon>
        <taxon>Betaproteobacteria</taxon>
        <taxon>Burkholderiales</taxon>
        <taxon>Alcaligenaceae</taxon>
    </lineage>
</organism>
<feature type="binding site" evidence="6">
    <location>
        <position position="121"/>
    </location>
    <ligand>
        <name>NAD(+)</name>
        <dbReference type="ChEBI" id="CHEBI:57540"/>
    </ligand>
</feature>
<evidence type="ECO:0000313" key="10">
    <source>
        <dbReference type="EMBL" id="RZT99857.1"/>
    </source>
</evidence>
<feature type="binding site" evidence="7">
    <location>
        <position position="253"/>
    </location>
    <ligand>
        <name>substrate</name>
    </ligand>
</feature>
<proteinExistence type="inferred from homology"/>
<protein>
    <submittedName>
        <fullName evidence="10">Sulfopropanediol 3-dehydrogenase</fullName>
    </submittedName>
</protein>
<dbReference type="CDD" id="cd06572">
    <property type="entry name" value="Histidinol_dh"/>
    <property type="match status" value="1"/>
</dbReference>
<feature type="binding site" evidence="8">
    <location>
        <position position="253"/>
    </location>
    <ligand>
        <name>Zn(2+)</name>
        <dbReference type="ChEBI" id="CHEBI:29105"/>
    </ligand>
</feature>
<evidence type="ECO:0000256" key="3">
    <source>
        <dbReference type="ARBA" id="ARBA00023002"/>
    </source>
</evidence>
<evidence type="ECO:0000256" key="6">
    <source>
        <dbReference type="PIRSR" id="PIRSR000099-2"/>
    </source>
</evidence>
<feature type="binding site" evidence="7">
    <location>
        <position position="352"/>
    </location>
    <ligand>
        <name>substrate</name>
    </ligand>
</feature>
<dbReference type="GO" id="GO:0004399">
    <property type="term" value="F:histidinol dehydrogenase activity"/>
    <property type="evidence" value="ECO:0007669"/>
    <property type="project" value="InterPro"/>
</dbReference>